<keyword evidence="3" id="KW-0175">Coiled coil</keyword>
<dbReference type="InterPro" id="IPR015797">
    <property type="entry name" value="NUDIX_hydrolase-like_dom_sf"/>
</dbReference>
<gene>
    <name evidence="6" type="ORF">UFOVP53_210</name>
</gene>
<feature type="coiled-coil region" evidence="3">
    <location>
        <begin position="386"/>
        <end position="442"/>
    </location>
</feature>
<evidence type="ECO:0000259" key="5">
    <source>
        <dbReference type="PROSITE" id="PS51462"/>
    </source>
</evidence>
<sequence>MPKAVSKAQFRFMMAIKHGAKITGGRGAPPVSIASKYSSPGKEAPETHGSNTGGDWTEGHHESHGEGKSHKDENKHKKKHKHKLKKAFEEFYAGKGAGVIVLNNEGKVLVGKGNSDKWQTPGGHVDSGEDFDEAARRELREEANIVAGSMTEINHFKMGGNDSKTFLVNSYTGTIRDSNELKDLQFVDVNTLLDWDLRDCSRKGIEDYVMSSLKKSNKITDMLAIEKLEKNILRGTDQRAAVFDVSHGDALRLVGNGCFRWLKETVKDMGDEDFKEAHLDNHVISIRKHLNDVYSGRISDGHKVIHQFQNKSLPQLCADVMSVFEWYSNEDEHMFDLLDEEHLSDDAIHGGLNELTENYKKHNLANIYTEMENIRQEIRHGNAVDLQQIEEKIMKLFDKLEETTHRVIEQHNKLAVDAGDEIDTLEAKLRELSSKVDELTKKPESVEAYQTRPVNPDKVYDSQYLYLPKPEIHIEPSGKIKITFNKEWTNFEKSNFLNDMKAKIVRRD</sequence>
<feature type="region of interest" description="Disordered" evidence="4">
    <location>
        <begin position="21"/>
        <end position="82"/>
    </location>
</feature>
<dbReference type="Pfam" id="PF00293">
    <property type="entry name" value="NUDIX"/>
    <property type="match status" value="1"/>
</dbReference>
<dbReference type="PANTHER" id="PTHR43046:SF14">
    <property type="entry name" value="MUTT_NUDIX FAMILY PROTEIN"/>
    <property type="match status" value="1"/>
</dbReference>
<dbReference type="GO" id="GO:0016787">
    <property type="term" value="F:hydrolase activity"/>
    <property type="evidence" value="ECO:0007669"/>
    <property type="project" value="UniProtKB-KW"/>
</dbReference>
<dbReference type="PANTHER" id="PTHR43046">
    <property type="entry name" value="GDP-MANNOSE MANNOSYL HYDROLASE"/>
    <property type="match status" value="1"/>
</dbReference>
<dbReference type="InterPro" id="IPR000086">
    <property type="entry name" value="NUDIX_hydrolase_dom"/>
</dbReference>
<feature type="domain" description="Nudix hydrolase" evidence="5">
    <location>
        <begin position="92"/>
        <end position="210"/>
    </location>
</feature>
<organism evidence="6">
    <name type="scientific">uncultured Caudovirales phage</name>
    <dbReference type="NCBI Taxonomy" id="2100421"/>
    <lineage>
        <taxon>Viruses</taxon>
        <taxon>Duplodnaviria</taxon>
        <taxon>Heunggongvirae</taxon>
        <taxon>Uroviricota</taxon>
        <taxon>Caudoviricetes</taxon>
        <taxon>Peduoviridae</taxon>
        <taxon>Maltschvirus</taxon>
        <taxon>Maltschvirus maltsch</taxon>
    </lineage>
</organism>
<dbReference type="Gene3D" id="3.90.79.10">
    <property type="entry name" value="Nucleoside Triphosphate Pyrophosphohydrolase"/>
    <property type="match status" value="1"/>
</dbReference>
<accession>A0A6J5KWV1</accession>
<evidence type="ECO:0000313" key="6">
    <source>
        <dbReference type="EMBL" id="CAB4125725.1"/>
    </source>
</evidence>
<name>A0A6J5KWV1_9CAUD</name>
<dbReference type="PROSITE" id="PS00893">
    <property type="entry name" value="NUDIX_BOX"/>
    <property type="match status" value="1"/>
</dbReference>
<protein>
    <submittedName>
        <fullName evidence="6">Nudix_Hydrolase domain containing protein</fullName>
    </submittedName>
</protein>
<dbReference type="PROSITE" id="PS51462">
    <property type="entry name" value="NUDIX"/>
    <property type="match status" value="1"/>
</dbReference>
<dbReference type="CDD" id="cd02883">
    <property type="entry name" value="NUDIX_Hydrolase"/>
    <property type="match status" value="1"/>
</dbReference>
<feature type="compositionally biased region" description="Basic and acidic residues" evidence="4">
    <location>
        <begin position="57"/>
        <end position="75"/>
    </location>
</feature>
<dbReference type="InterPro" id="IPR020084">
    <property type="entry name" value="NUDIX_hydrolase_CS"/>
</dbReference>
<dbReference type="SUPFAM" id="SSF55811">
    <property type="entry name" value="Nudix"/>
    <property type="match status" value="1"/>
</dbReference>
<evidence type="ECO:0000256" key="4">
    <source>
        <dbReference type="SAM" id="MobiDB-lite"/>
    </source>
</evidence>
<keyword evidence="2 6" id="KW-0378">Hydrolase</keyword>
<evidence type="ECO:0000256" key="1">
    <source>
        <dbReference type="ARBA" id="ARBA00001946"/>
    </source>
</evidence>
<reference evidence="6" key="1">
    <citation type="submission" date="2020-04" db="EMBL/GenBank/DDBJ databases">
        <authorList>
            <person name="Chiriac C."/>
            <person name="Salcher M."/>
            <person name="Ghai R."/>
            <person name="Kavagutti S V."/>
        </authorList>
    </citation>
    <scope>NUCLEOTIDE SEQUENCE</scope>
</reference>
<evidence type="ECO:0000256" key="3">
    <source>
        <dbReference type="SAM" id="Coils"/>
    </source>
</evidence>
<dbReference type="EMBL" id="LR796189">
    <property type="protein sequence ID" value="CAB4125725.1"/>
    <property type="molecule type" value="Genomic_DNA"/>
</dbReference>
<evidence type="ECO:0000256" key="2">
    <source>
        <dbReference type="ARBA" id="ARBA00022801"/>
    </source>
</evidence>
<proteinExistence type="predicted"/>
<comment type="cofactor">
    <cofactor evidence="1">
        <name>Mg(2+)</name>
        <dbReference type="ChEBI" id="CHEBI:18420"/>
    </cofactor>
</comment>